<gene>
    <name evidence="4" type="primary">LOC108942158</name>
</gene>
<evidence type="ECO:0000313" key="5">
    <source>
        <dbReference type="Proteomes" id="UP000694397"/>
    </source>
</evidence>
<reference evidence="4" key="2">
    <citation type="submission" date="2025-08" db="UniProtKB">
        <authorList>
            <consortium name="Ensembl"/>
        </authorList>
    </citation>
    <scope>IDENTIFICATION</scope>
</reference>
<dbReference type="PRINTS" id="PR00081">
    <property type="entry name" value="GDHRDH"/>
</dbReference>
<dbReference type="Ensembl" id="ENSSFOT00015072407.1">
    <property type="protein sequence ID" value="ENSSFOP00015041015.1"/>
    <property type="gene ID" value="ENSSFOG00015026488.1"/>
</dbReference>
<dbReference type="GeneTree" id="ENSGT00940000165046"/>
<organism evidence="4 5">
    <name type="scientific">Scleropages formosus</name>
    <name type="common">Asian bonytongue</name>
    <name type="synonym">Osteoglossum formosum</name>
    <dbReference type="NCBI Taxonomy" id="113540"/>
    <lineage>
        <taxon>Eukaryota</taxon>
        <taxon>Metazoa</taxon>
        <taxon>Chordata</taxon>
        <taxon>Craniata</taxon>
        <taxon>Vertebrata</taxon>
        <taxon>Euteleostomi</taxon>
        <taxon>Actinopterygii</taxon>
        <taxon>Neopterygii</taxon>
        <taxon>Teleostei</taxon>
        <taxon>Osteoglossocephala</taxon>
        <taxon>Osteoglossomorpha</taxon>
        <taxon>Osteoglossiformes</taxon>
        <taxon>Osteoglossidae</taxon>
        <taxon>Scleropages</taxon>
    </lineage>
</organism>
<dbReference type="CDD" id="cd05325">
    <property type="entry name" value="carb_red_sniffer_like_SDR_c"/>
    <property type="match status" value="1"/>
</dbReference>
<reference evidence="4" key="3">
    <citation type="submission" date="2025-09" db="UniProtKB">
        <authorList>
            <consortium name="Ensembl"/>
        </authorList>
    </citation>
    <scope>IDENTIFICATION</scope>
</reference>
<accession>A0A8C9SZA9</accession>
<dbReference type="PRINTS" id="PR00080">
    <property type="entry name" value="SDRFAMILY"/>
</dbReference>
<proteinExistence type="inferred from homology"/>
<name>A0A8C9SZA9_SCLFO</name>
<dbReference type="KEGG" id="sfm:108942158"/>
<comment type="similarity">
    <text evidence="3">Belongs to the short-chain dehydrogenases/reductases (SDR) family.</text>
</comment>
<sequence length="256" mass="27309">MSAAFANCRSVLVTGASRGLGLQLVRSLAAGSASPCAVIAAVRDPAGAKELQSLAEKHSNIHILKLDVVDQDSIDGAAKEVEALLEEEGLACLINNAGINVDANLDTVTAEKMMRNFQTNTVAPLMVTKAFLPLLKRAATRGTGMGIHRAAVINMTSLLGSIELYWGDRRSTFKWYPYRTSKSALNMVTRCLAVDLEADGILCVAVHPGWVRTDMGGPEAPLSPEESISSLLNVIGGLNEKNHGGFLHYTGEPLPW</sequence>
<dbReference type="InterPro" id="IPR036291">
    <property type="entry name" value="NAD(P)-bd_dom_sf"/>
</dbReference>
<keyword evidence="1" id="KW-0521">NADP</keyword>
<dbReference type="Pfam" id="PF00106">
    <property type="entry name" value="adh_short"/>
    <property type="match status" value="1"/>
</dbReference>
<dbReference type="AlphaFoldDB" id="A0A8C9SZA9"/>
<dbReference type="Proteomes" id="UP000694397">
    <property type="component" value="Chromosome 5"/>
</dbReference>
<dbReference type="GeneID" id="108942158"/>
<dbReference type="SUPFAM" id="SSF51735">
    <property type="entry name" value="NAD(P)-binding Rossmann-fold domains"/>
    <property type="match status" value="1"/>
</dbReference>
<evidence type="ECO:0000256" key="1">
    <source>
        <dbReference type="ARBA" id="ARBA00022857"/>
    </source>
</evidence>
<reference evidence="4 5" key="1">
    <citation type="submission" date="2019-04" db="EMBL/GenBank/DDBJ databases">
        <authorList>
            <consortium name="Wellcome Sanger Institute Data Sharing"/>
        </authorList>
    </citation>
    <scope>NUCLEOTIDE SEQUENCE [LARGE SCALE GENOMIC DNA]</scope>
</reference>
<dbReference type="OrthoDB" id="7289984at2759"/>
<dbReference type="InterPro" id="IPR002347">
    <property type="entry name" value="SDR_fam"/>
</dbReference>
<dbReference type="GO" id="GO:0016491">
    <property type="term" value="F:oxidoreductase activity"/>
    <property type="evidence" value="ECO:0007669"/>
    <property type="project" value="UniProtKB-KW"/>
</dbReference>
<dbReference type="PANTHER" id="PTHR43544:SF7">
    <property type="entry name" value="NADB-LER2"/>
    <property type="match status" value="1"/>
</dbReference>
<evidence type="ECO:0000256" key="2">
    <source>
        <dbReference type="ARBA" id="ARBA00023002"/>
    </source>
</evidence>
<dbReference type="GO" id="GO:0005737">
    <property type="term" value="C:cytoplasm"/>
    <property type="evidence" value="ECO:0007669"/>
    <property type="project" value="TreeGrafter"/>
</dbReference>
<evidence type="ECO:0000313" key="4">
    <source>
        <dbReference type="Ensembl" id="ENSSFOP00015041015.1"/>
    </source>
</evidence>
<keyword evidence="5" id="KW-1185">Reference proteome</keyword>
<protein>
    <submittedName>
        <fullName evidence="4">Si:dkey-12e7.4</fullName>
    </submittedName>
</protein>
<evidence type="ECO:0000256" key="3">
    <source>
        <dbReference type="RuleBase" id="RU000363"/>
    </source>
</evidence>
<dbReference type="PANTHER" id="PTHR43544">
    <property type="entry name" value="SHORT-CHAIN DEHYDROGENASE/REDUCTASE"/>
    <property type="match status" value="1"/>
</dbReference>
<dbReference type="InterPro" id="IPR051468">
    <property type="entry name" value="Fungal_SecMetab_SDRs"/>
</dbReference>
<dbReference type="Gene3D" id="3.40.50.720">
    <property type="entry name" value="NAD(P)-binding Rossmann-like Domain"/>
    <property type="match status" value="1"/>
</dbReference>
<dbReference type="RefSeq" id="XP_018620816.2">
    <property type="nucleotide sequence ID" value="XM_018765300.2"/>
</dbReference>
<keyword evidence="2" id="KW-0560">Oxidoreductase</keyword>